<organism evidence="2 3">
    <name type="scientific">Sclerotinia trifoliorum</name>
    <dbReference type="NCBI Taxonomy" id="28548"/>
    <lineage>
        <taxon>Eukaryota</taxon>
        <taxon>Fungi</taxon>
        <taxon>Dikarya</taxon>
        <taxon>Ascomycota</taxon>
        <taxon>Pezizomycotina</taxon>
        <taxon>Leotiomycetes</taxon>
        <taxon>Helotiales</taxon>
        <taxon>Sclerotiniaceae</taxon>
        <taxon>Sclerotinia</taxon>
    </lineage>
</organism>
<name>A0A8H2ZSJ4_9HELO</name>
<dbReference type="OrthoDB" id="60033at2759"/>
<dbReference type="Proteomes" id="UP000624404">
    <property type="component" value="Unassembled WGS sequence"/>
</dbReference>
<accession>A0A8H2ZSJ4</accession>
<evidence type="ECO:0000259" key="1">
    <source>
        <dbReference type="Pfam" id="PF26131"/>
    </source>
</evidence>
<keyword evidence="3" id="KW-1185">Reference proteome</keyword>
<feature type="domain" description="PAS-like" evidence="1">
    <location>
        <begin position="52"/>
        <end position="154"/>
    </location>
</feature>
<reference evidence="2" key="1">
    <citation type="submission" date="2020-10" db="EMBL/GenBank/DDBJ databases">
        <authorList>
            <person name="Kusch S."/>
        </authorList>
    </citation>
    <scope>NUCLEOTIDE SEQUENCE</scope>
    <source>
        <strain evidence="2">SwB9</strain>
    </source>
</reference>
<evidence type="ECO:0000313" key="3">
    <source>
        <dbReference type="Proteomes" id="UP000624404"/>
    </source>
</evidence>
<dbReference type="AlphaFoldDB" id="A0A8H2ZSJ4"/>
<proteinExistence type="predicted"/>
<dbReference type="Pfam" id="PF26131">
    <property type="entry name" value="PAS-like"/>
    <property type="match status" value="1"/>
</dbReference>
<gene>
    <name evidence="2" type="ORF">SCLTRI_LOCUS9872</name>
</gene>
<evidence type="ECO:0000313" key="2">
    <source>
        <dbReference type="EMBL" id="CAD6453089.1"/>
    </source>
</evidence>
<dbReference type="InterPro" id="IPR058846">
    <property type="entry name" value="PAS-like"/>
</dbReference>
<dbReference type="EMBL" id="CAJHIA010000036">
    <property type="protein sequence ID" value="CAD6453089.1"/>
    <property type="molecule type" value="Genomic_DNA"/>
</dbReference>
<sequence length="236" mass="26530">MIWQGEAKRASLCGGKLMATQQIPKGSPGLKYKEKNMKHNSDDGSTGTDMVFAELGVAELLRQDCRPSFIVDLMMEEENFELSVVFSNDAFKTYAGFRDVASWLSGNSCHSGEAFIKWIYTQPKIAVNQYWFRQQRWSKVLLEDRWCVISGHEMAFAKSTQGDTIHSQSLRSKPAQGRSFDLCANGHEIPFPFNQDPVPIQKAPSSFNPAMAAYAYFTPSPLSFETTFASFFSSKD</sequence>
<comment type="caution">
    <text evidence="2">The sequence shown here is derived from an EMBL/GenBank/DDBJ whole genome shotgun (WGS) entry which is preliminary data.</text>
</comment>
<protein>
    <submittedName>
        <fullName evidence="2">926a8628-1038-48cf-be1c-6ecd4013da67</fullName>
    </submittedName>
</protein>